<feature type="compositionally biased region" description="Basic residues" evidence="1">
    <location>
        <begin position="118"/>
        <end position="127"/>
    </location>
</feature>
<reference evidence="2" key="1">
    <citation type="submission" date="2020-07" db="EMBL/GenBank/DDBJ databases">
        <title>The High-quality genome of the commercially important snow crab, Chionoecetes opilio.</title>
        <authorList>
            <person name="Jeong J.-H."/>
            <person name="Ryu S."/>
        </authorList>
    </citation>
    <scope>NUCLEOTIDE SEQUENCE</scope>
    <source>
        <strain evidence="2">MADBK_172401_WGS</strain>
        <tissue evidence="2">Digestive gland</tissue>
    </source>
</reference>
<evidence type="ECO:0000313" key="3">
    <source>
        <dbReference type="Proteomes" id="UP000770661"/>
    </source>
</evidence>
<name>A0A8J4XV62_CHIOP</name>
<organism evidence="2 3">
    <name type="scientific">Chionoecetes opilio</name>
    <name type="common">Atlantic snow crab</name>
    <name type="synonym">Cancer opilio</name>
    <dbReference type="NCBI Taxonomy" id="41210"/>
    <lineage>
        <taxon>Eukaryota</taxon>
        <taxon>Metazoa</taxon>
        <taxon>Ecdysozoa</taxon>
        <taxon>Arthropoda</taxon>
        <taxon>Crustacea</taxon>
        <taxon>Multicrustacea</taxon>
        <taxon>Malacostraca</taxon>
        <taxon>Eumalacostraca</taxon>
        <taxon>Eucarida</taxon>
        <taxon>Decapoda</taxon>
        <taxon>Pleocyemata</taxon>
        <taxon>Brachyura</taxon>
        <taxon>Eubrachyura</taxon>
        <taxon>Majoidea</taxon>
        <taxon>Majidae</taxon>
        <taxon>Chionoecetes</taxon>
    </lineage>
</organism>
<proteinExistence type="predicted"/>
<sequence>MDSKILSFPFDFWVFRGHFPLRRRRGVDSRVFALRVRSNPKGPGLRVLFSGFKPPTRPRISRPSHPRKIDPESRRRAVETVKTHPVVCQKKWLGCLLRLRRSADQKRHGYGPHDQRNLRKGKLRKNHASKEVGVRISTWRLRRGLLSTSSGNYPGRPFLDRPGLVADGGGVPASSQIVPEPRCGEYHGKGVALIQEFNGSLTVGDSFSSSSKGADPGGPRGPGTMAHTPRK</sequence>
<feature type="region of interest" description="Disordered" evidence="1">
    <location>
        <begin position="204"/>
        <end position="231"/>
    </location>
</feature>
<accession>A0A8J4XV62</accession>
<feature type="region of interest" description="Disordered" evidence="1">
    <location>
        <begin position="56"/>
        <end position="78"/>
    </location>
</feature>
<dbReference type="AlphaFoldDB" id="A0A8J4XV62"/>
<dbReference type="Proteomes" id="UP000770661">
    <property type="component" value="Unassembled WGS sequence"/>
</dbReference>
<feature type="region of interest" description="Disordered" evidence="1">
    <location>
        <begin position="104"/>
        <end position="130"/>
    </location>
</feature>
<evidence type="ECO:0000313" key="2">
    <source>
        <dbReference type="EMBL" id="KAG0714610.1"/>
    </source>
</evidence>
<evidence type="ECO:0000256" key="1">
    <source>
        <dbReference type="SAM" id="MobiDB-lite"/>
    </source>
</evidence>
<comment type="caution">
    <text evidence="2">The sequence shown here is derived from an EMBL/GenBank/DDBJ whole genome shotgun (WGS) entry which is preliminary data.</text>
</comment>
<feature type="compositionally biased region" description="Basic and acidic residues" evidence="1">
    <location>
        <begin position="67"/>
        <end position="78"/>
    </location>
</feature>
<dbReference type="EMBL" id="JACEEZ010020387">
    <property type="protein sequence ID" value="KAG0714610.1"/>
    <property type="molecule type" value="Genomic_DNA"/>
</dbReference>
<gene>
    <name evidence="2" type="ORF">GWK47_013777</name>
</gene>
<keyword evidence="3" id="KW-1185">Reference proteome</keyword>
<protein>
    <submittedName>
        <fullName evidence="2">Uncharacterized protein</fullName>
    </submittedName>
</protein>
<feature type="compositionally biased region" description="Basic and acidic residues" evidence="1">
    <location>
        <begin position="104"/>
        <end position="117"/>
    </location>
</feature>